<proteinExistence type="predicted"/>
<keyword evidence="1" id="KW-0812">Transmembrane</keyword>
<evidence type="ECO:0000256" key="1">
    <source>
        <dbReference type="SAM" id="Phobius"/>
    </source>
</evidence>
<reference evidence="2 3" key="1">
    <citation type="submission" date="2012-06" db="EMBL/GenBank/DDBJ databases">
        <title>Finished chromosome of genome of Crinalium epipsammum PCC 9333.</title>
        <authorList>
            <consortium name="US DOE Joint Genome Institute"/>
            <person name="Gugger M."/>
            <person name="Coursin T."/>
            <person name="Rippka R."/>
            <person name="Tandeau De Marsac N."/>
            <person name="Huntemann M."/>
            <person name="Wei C.-L."/>
            <person name="Han J."/>
            <person name="Detter J.C."/>
            <person name="Han C."/>
            <person name="Tapia R."/>
            <person name="Davenport K."/>
            <person name="Daligault H."/>
            <person name="Erkkila T."/>
            <person name="Gu W."/>
            <person name="Munk A.C.C."/>
            <person name="Teshima H."/>
            <person name="Xu Y."/>
            <person name="Chain P."/>
            <person name="Chen A."/>
            <person name="Krypides N."/>
            <person name="Mavromatis K."/>
            <person name="Markowitz V."/>
            <person name="Szeto E."/>
            <person name="Ivanova N."/>
            <person name="Mikhailova N."/>
            <person name="Ovchinnikova G."/>
            <person name="Pagani I."/>
            <person name="Pati A."/>
            <person name="Goodwin L."/>
            <person name="Peters L."/>
            <person name="Pitluck S."/>
            <person name="Woyke T."/>
            <person name="Kerfeld C."/>
        </authorList>
    </citation>
    <scope>NUCLEOTIDE SEQUENCE [LARGE SCALE GENOMIC DNA]</scope>
    <source>
        <strain evidence="2 3">PCC 9333</strain>
    </source>
</reference>
<dbReference type="OrthoDB" id="516102at2"/>
<dbReference type="RefSeq" id="WP_015202128.1">
    <property type="nucleotide sequence ID" value="NC_019753.1"/>
</dbReference>
<evidence type="ECO:0000313" key="3">
    <source>
        <dbReference type="Proteomes" id="UP000010472"/>
    </source>
</evidence>
<dbReference type="STRING" id="1173022.Cri9333_1095"/>
<gene>
    <name evidence="2" type="ORF">Cri9333_1095</name>
</gene>
<feature type="transmembrane region" description="Helical" evidence="1">
    <location>
        <begin position="100"/>
        <end position="124"/>
    </location>
</feature>
<protein>
    <recommendedName>
        <fullName evidence="4">Phage holin family protein</fullName>
    </recommendedName>
</protein>
<evidence type="ECO:0000313" key="2">
    <source>
        <dbReference type="EMBL" id="AFZ12006.1"/>
    </source>
</evidence>
<dbReference type="PANTHER" id="PTHR37309">
    <property type="entry name" value="SLR0284 PROTEIN"/>
    <property type="match status" value="1"/>
</dbReference>
<dbReference type="Pfam" id="PF04020">
    <property type="entry name" value="Phage_holin_4_2"/>
    <property type="match status" value="1"/>
</dbReference>
<dbReference type="KEGG" id="cep:Cri9333_1095"/>
<accession>K9VVK3</accession>
<keyword evidence="3" id="KW-1185">Reference proteome</keyword>
<organism evidence="2 3">
    <name type="scientific">Crinalium epipsammum PCC 9333</name>
    <dbReference type="NCBI Taxonomy" id="1173022"/>
    <lineage>
        <taxon>Bacteria</taxon>
        <taxon>Bacillati</taxon>
        <taxon>Cyanobacteriota</taxon>
        <taxon>Cyanophyceae</taxon>
        <taxon>Gomontiellales</taxon>
        <taxon>Gomontiellaceae</taxon>
        <taxon>Crinalium</taxon>
    </lineage>
</organism>
<evidence type="ECO:0008006" key="4">
    <source>
        <dbReference type="Google" id="ProtNLM"/>
    </source>
</evidence>
<feature type="transmembrane region" description="Helical" evidence="1">
    <location>
        <begin position="6"/>
        <end position="23"/>
    </location>
</feature>
<feature type="transmembrane region" description="Helical" evidence="1">
    <location>
        <begin position="35"/>
        <end position="56"/>
    </location>
</feature>
<keyword evidence="1" id="KW-1133">Transmembrane helix</keyword>
<dbReference type="AlphaFoldDB" id="K9VVK3"/>
<dbReference type="PATRIC" id="fig|1173022.3.peg.1182"/>
<feature type="transmembrane region" description="Helical" evidence="1">
    <location>
        <begin position="62"/>
        <end position="88"/>
    </location>
</feature>
<keyword evidence="1" id="KW-0472">Membrane</keyword>
<dbReference type="PANTHER" id="PTHR37309:SF1">
    <property type="entry name" value="SLR0284 PROTEIN"/>
    <property type="match status" value="1"/>
</dbReference>
<sequence>MNLTDILIVWLVTSSSLLIISQIPLGVEIDSTPKALVSAATLGVVNTALSFFLFTIPNFLTFGIYGFFSKVLTLGLFSFVINVIALTVAAKLVEGFRLRWGIWTAVIGAIALALVSNFITGYLIA</sequence>
<dbReference type="Proteomes" id="UP000010472">
    <property type="component" value="Chromosome"/>
</dbReference>
<dbReference type="EMBL" id="CP003620">
    <property type="protein sequence ID" value="AFZ12006.1"/>
    <property type="molecule type" value="Genomic_DNA"/>
</dbReference>
<dbReference type="HOGENOM" id="CLU_120441_2_1_3"/>
<name>K9VVK3_9CYAN</name>
<dbReference type="InterPro" id="IPR007165">
    <property type="entry name" value="Phage_holin_4_2"/>
</dbReference>
<dbReference type="eggNOG" id="COG1950">
    <property type="taxonomic scope" value="Bacteria"/>
</dbReference>